<dbReference type="Pfam" id="PF14338">
    <property type="entry name" value="Mrr_N"/>
    <property type="match status" value="1"/>
</dbReference>
<dbReference type="KEGG" id="gob:Gobs_1502"/>
<dbReference type="EMBL" id="CP001867">
    <property type="protein sequence ID" value="ADB74231.1"/>
    <property type="molecule type" value="Genomic_DNA"/>
</dbReference>
<dbReference type="AlphaFoldDB" id="D2SC63"/>
<dbReference type="Gene3D" id="3.40.1350.10">
    <property type="match status" value="1"/>
</dbReference>
<dbReference type="eggNOG" id="COG1715">
    <property type="taxonomic scope" value="Bacteria"/>
</dbReference>
<dbReference type="PANTHER" id="PTHR30015">
    <property type="entry name" value="MRR RESTRICTION SYSTEM PROTEIN"/>
    <property type="match status" value="1"/>
</dbReference>
<dbReference type="InterPro" id="IPR007560">
    <property type="entry name" value="Restrct_endonuc_IV_Mrr"/>
</dbReference>
<dbReference type="GO" id="GO:0015666">
    <property type="term" value="F:restriction endodeoxyribonuclease activity"/>
    <property type="evidence" value="ECO:0007669"/>
    <property type="project" value="TreeGrafter"/>
</dbReference>
<gene>
    <name evidence="3" type="ordered locus">Gobs_1502</name>
</gene>
<dbReference type="GO" id="GO:0003677">
    <property type="term" value="F:DNA binding"/>
    <property type="evidence" value="ECO:0007669"/>
    <property type="project" value="InterPro"/>
</dbReference>
<dbReference type="GO" id="GO:0009307">
    <property type="term" value="P:DNA restriction-modification system"/>
    <property type="evidence" value="ECO:0007669"/>
    <property type="project" value="InterPro"/>
</dbReference>
<evidence type="ECO:0000259" key="1">
    <source>
        <dbReference type="Pfam" id="PF04471"/>
    </source>
</evidence>
<name>D2SC63_GEOOG</name>
<dbReference type="InterPro" id="IPR011335">
    <property type="entry name" value="Restrct_endonuc-II-like"/>
</dbReference>
<feature type="domain" description="Restriction endonuclease type IV Mrr" evidence="1">
    <location>
        <begin position="165"/>
        <end position="282"/>
    </location>
</feature>
<dbReference type="Pfam" id="PF04471">
    <property type="entry name" value="Mrr_cat"/>
    <property type="match status" value="1"/>
</dbReference>
<dbReference type="InterPro" id="IPR025745">
    <property type="entry name" value="Mrr-like_N_dom"/>
</dbReference>
<dbReference type="STRING" id="526225.Gobs_1502"/>
<feature type="domain" description="Restriction system protein Mrr-like N-terminal" evidence="2">
    <location>
        <begin position="6"/>
        <end position="91"/>
    </location>
</feature>
<dbReference type="REBASE" id="23460">
    <property type="entry name" value="GobMrrP"/>
</dbReference>
<keyword evidence="3" id="KW-0378">Hydrolase</keyword>
<keyword evidence="3" id="KW-0540">Nuclease</keyword>
<dbReference type="HOGENOM" id="CLU_063822_2_0_11"/>
<dbReference type="PANTHER" id="PTHR30015:SF7">
    <property type="entry name" value="TYPE IV METHYL-DIRECTED RESTRICTION ENZYME ECOKMRR"/>
    <property type="match status" value="1"/>
</dbReference>
<protein>
    <submittedName>
        <fullName evidence="3">Restriction endonuclease</fullName>
    </submittedName>
</protein>
<dbReference type="OrthoDB" id="9803736at2"/>
<evidence type="ECO:0000259" key="2">
    <source>
        <dbReference type="Pfam" id="PF14338"/>
    </source>
</evidence>
<reference evidence="4" key="2">
    <citation type="submission" date="2010-01" db="EMBL/GenBank/DDBJ databases">
        <title>The complete genome of Geodermatophilus obscurus DSM 43160.</title>
        <authorList>
            <consortium name="US DOE Joint Genome Institute (JGI-PGF)"/>
            <person name="Lucas S."/>
            <person name="Copeland A."/>
            <person name="Lapidus A."/>
            <person name="Glavina del Rio T."/>
            <person name="Dalin E."/>
            <person name="Tice H."/>
            <person name="Bruce D."/>
            <person name="Goodwin L."/>
            <person name="Pitluck S."/>
            <person name="Kyrpides N."/>
            <person name="Mavromatis K."/>
            <person name="Ivanova N."/>
            <person name="Munk A.C."/>
            <person name="Brettin T."/>
            <person name="Detter J.C."/>
            <person name="Han C."/>
            <person name="Larimer F."/>
            <person name="Land M."/>
            <person name="Hauser L."/>
            <person name="Markowitz V."/>
            <person name="Cheng J.-F."/>
            <person name="Hugenholtz P."/>
            <person name="Woyke T."/>
            <person name="Wu D."/>
            <person name="Jando M."/>
            <person name="Schneider S."/>
            <person name="Klenk H.-P."/>
            <person name="Eisen J.A."/>
        </authorList>
    </citation>
    <scope>NUCLEOTIDE SEQUENCE [LARGE SCALE GENOMIC DNA]</scope>
    <source>
        <strain evidence="4">ATCC 25078 / DSM 43160 / JCM 3152 / KCC A-0152 / KCTC 9177 / NBRC 13315 / NRRL B-3577 / G-20</strain>
    </source>
</reference>
<dbReference type="Proteomes" id="UP000001382">
    <property type="component" value="Chromosome"/>
</dbReference>
<dbReference type="SUPFAM" id="SSF52980">
    <property type="entry name" value="Restriction endonuclease-like"/>
    <property type="match status" value="1"/>
</dbReference>
<dbReference type="RefSeq" id="WP_012947671.1">
    <property type="nucleotide sequence ID" value="NC_013757.1"/>
</dbReference>
<accession>D2SC63</accession>
<organism evidence="3 4">
    <name type="scientific">Geodermatophilus obscurus (strain ATCC 25078 / DSM 43160 / JCM 3152 / CCUG 61914 / KCC A-0152 / KCTC 9177 / NBRC 13315 / NRRL B-3577 / G-20)</name>
    <dbReference type="NCBI Taxonomy" id="526225"/>
    <lineage>
        <taxon>Bacteria</taxon>
        <taxon>Bacillati</taxon>
        <taxon>Actinomycetota</taxon>
        <taxon>Actinomycetes</taxon>
        <taxon>Geodermatophilales</taxon>
        <taxon>Geodermatophilaceae</taxon>
        <taxon>Geodermatophilus</taxon>
    </lineage>
</organism>
<keyword evidence="4" id="KW-1185">Reference proteome</keyword>
<dbReference type="InterPro" id="IPR011856">
    <property type="entry name" value="tRNA_endonuc-like_dom_sf"/>
</dbReference>
<evidence type="ECO:0000313" key="3">
    <source>
        <dbReference type="EMBL" id="ADB74231.1"/>
    </source>
</evidence>
<evidence type="ECO:0000313" key="4">
    <source>
        <dbReference type="Proteomes" id="UP000001382"/>
    </source>
</evidence>
<reference evidence="3 4" key="1">
    <citation type="journal article" date="2010" name="Stand. Genomic Sci.">
        <title>Complete genome sequence of Geodermatophilus obscurus type strain (G-20).</title>
        <authorList>
            <person name="Ivanova N."/>
            <person name="Sikorski J."/>
            <person name="Jando M."/>
            <person name="Munk C."/>
            <person name="Lapidus A."/>
            <person name="Glavina Del Rio T."/>
            <person name="Copeland A."/>
            <person name="Tice H."/>
            <person name="Cheng J.-F."/>
            <person name="Lucas S."/>
            <person name="Chen F."/>
            <person name="Nolan M."/>
            <person name="Bruce D."/>
            <person name="Goodwin L."/>
            <person name="Pitluck S."/>
            <person name="Mavromatis K."/>
            <person name="Mikhailova N."/>
            <person name="Pati A."/>
            <person name="Chen A."/>
            <person name="Palaniappan K."/>
            <person name="Land M."/>
            <person name="Hauser L."/>
            <person name="Chang Y.-J."/>
            <person name="Jeffries C.D."/>
            <person name="Meincke L."/>
            <person name="Brettin T."/>
            <person name="Detter J.C."/>
            <person name="Detter J.C."/>
            <person name="Rohde M."/>
            <person name="Goeker M."/>
            <person name="Bristow J."/>
            <person name="Eisen J.A."/>
            <person name="Markowitz V."/>
            <person name="Hugenholtz P."/>
            <person name="Kyrpides N.C."/>
            <person name="Klenk H.-P."/>
        </authorList>
    </citation>
    <scope>NUCLEOTIDE SEQUENCE [LARGE SCALE GENOMIC DNA]</scope>
    <source>
        <strain evidence="4">ATCC 25078 / DSM 43160 / JCM 3152 / KCC A-0152 / KCTC 9177 / NBRC 13315 / NRRL B-3577 / G-20</strain>
    </source>
</reference>
<keyword evidence="3" id="KW-0255">Endonuclease</keyword>
<sequence length="307" mass="33321">MAVPPFHRYLDPVLRATSDGNEHRVADLAAEAASVLGLTSDDMREVTPSAKRSRNLDRTYWAVTYLFQAGLLERPGRGAARISQRGADVLRSGAGPVSLDTLRQFDEFLEFKGRKREAGGDSTDNGSKVDDTLSESSPVDAMQALVDRANGSVAAELLARIVAQPPDFLERVVLKLLSALGYGGLQATTEHLGGPGDEGLDGVIRQDALGLDVVYVQAKRYAVDRKVGRPDIQAFVGALTGAQANRGVFITTSSFTPDARAYADRVGMRLVLIDGRELSRLMVDRNVGVSIEETYHLKRIDEDFFEA</sequence>
<proteinExistence type="predicted"/>
<dbReference type="InterPro" id="IPR052906">
    <property type="entry name" value="Type_IV_Methyl-Rstrct_Enzyme"/>
</dbReference>